<dbReference type="PANTHER" id="PTHR30217">
    <property type="entry name" value="PEPTIDASE U32 FAMILY"/>
    <property type="match status" value="1"/>
</dbReference>
<dbReference type="InterPro" id="IPR001539">
    <property type="entry name" value="Peptidase_U32"/>
</dbReference>
<organism evidence="2 3">
    <name type="scientific">Desulfosalsimonas propionicica</name>
    <dbReference type="NCBI Taxonomy" id="332175"/>
    <lineage>
        <taxon>Bacteria</taxon>
        <taxon>Pseudomonadati</taxon>
        <taxon>Thermodesulfobacteriota</taxon>
        <taxon>Desulfobacteria</taxon>
        <taxon>Desulfobacterales</taxon>
        <taxon>Desulfosalsimonadaceae</taxon>
        <taxon>Desulfosalsimonas</taxon>
    </lineage>
</organism>
<feature type="region of interest" description="Disordered" evidence="1">
    <location>
        <begin position="1"/>
        <end position="21"/>
    </location>
</feature>
<dbReference type="GO" id="GO:0008233">
    <property type="term" value="F:peptidase activity"/>
    <property type="evidence" value="ECO:0007669"/>
    <property type="project" value="UniProtKB-KW"/>
</dbReference>
<dbReference type="AlphaFoldDB" id="A0A7W0CBD0"/>
<evidence type="ECO:0000313" key="2">
    <source>
        <dbReference type="EMBL" id="MBA2882637.1"/>
    </source>
</evidence>
<dbReference type="Proteomes" id="UP000525298">
    <property type="component" value="Unassembled WGS sequence"/>
</dbReference>
<protein>
    <submittedName>
        <fullName evidence="2">Putative protease</fullName>
        <ecNumber evidence="2">3.4.-.-</ecNumber>
    </submittedName>
</protein>
<dbReference type="InterPro" id="IPR051454">
    <property type="entry name" value="RNA/ubiquinone_mod_enzymes"/>
</dbReference>
<dbReference type="RefSeq" id="WP_181552269.1">
    <property type="nucleotide sequence ID" value="NZ_JACDUS010000011.1"/>
</dbReference>
<dbReference type="EMBL" id="JACDUS010000011">
    <property type="protein sequence ID" value="MBA2882637.1"/>
    <property type="molecule type" value="Genomic_DNA"/>
</dbReference>
<dbReference type="Pfam" id="PF01136">
    <property type="entry name" value="Peptidase_U32"/>
    <property type="match status" value="1"/>
</dbReference>
<accession>A0A7W0CBD0</accession>
<keyword evidence="2" id="KW-0645">Protease</keyword>
<evidence type="ECO:0000256" key="1">
    <source>
        <dbReference type="SAM" id="MobiDB-lite"/>
    </source>
</evidence>
<gene>
    <name evidence="2" type="ORF">HNR65_002991</name>
</gene>
<comment type="caution">
    <text evidence="2">The sequence shown here is derived from an EMBL/GenBank/DDBJ whole genome shotgun (WGS) entry which is preliminary data.</text>
</comment>
<reference evidence="2 3" key="1">
    <citation type="submission" date="2020-07" db="EMBL/GenBank/DDBJ databases">
        <title>Genomic Encyclopedia of Type Strains, Phase IV (KMG-IV): sequencing the most valuable type-strain genomes for metagenomic binning, comparative biology and taxonomic classification.</title>
        <authorList>
            <person name="Goeker M."/>
        </authorList>
    </citation>
    <scope>NUCLEOTIDE SEQUENCE [LARGE SCALE GENOMIC DNA]</scope>
    <source>
        <strain evidence="2 3">DSM 17721</strain>
    </source>
</reference>
<name>A0A7W0CBD0_9BACT</name>
<dbReference type="GO" id="GO:0006508">
    <property type="term" value="P:proteolysis"/>
    <property type="evidence" value="ECO:0007669"/>
    <property type="project" value="UniProtKB-KW"/>
</dbReference>
<keyword evidence="2" id="KW-0378">Hydrolase</keyword>
<feature type="compositionally biased region" description="Basic and acidic residues" evidence="1">
    <location>
        <begin position="1"/>
        <end position="18"/>
    </location>
</feature>
<dbReference type="PANTHER" id="PTHR30217:SF10">
    <property type="entry name" value="23S RRNA 5-HYDROXYCYTIDINE C2501 SYNTHASE"/>
    <property type="match status" value="1"/>
</dbReference>
<sequence>MTSEKTALDTKKSPKKPEILSPAGNQESFLAALAAGADAVYCGLKDFNARMAADNFTIGEMARLTRLAHEHGKRVYVALNTLIKPDELADAGKLADQLCRHVRPDALIIQDPAMVAIAGQAGFKGELHLSTMANVSFPAALDVVRALPSVSRVVLPREFSIDEIKAAAENCPDELSLEVFVHGALCYGVSGRCYWSSFLGGKSGLRGSCVQPCRRIYNQGKNRSRFFSCQDLWLDVLTKLLLEVPAVSGLKIEGRKKGPHYVYYTTAAYKMLRDHPGDSAARKTALSFLDQALGRKPTHYRFLPQRPWNPVDIDTQTGSGMLIGKVQGPKTKPYMDPRDALLPGDLLRIGYEDQSWHRTLRIARHVPKKGRFYLNLTEKERPANDTPVFLIDRREPELTAEIKPFADRLETLPEIGASPSRFQTRLPAKTLHRHPVVEMGLQRELPEEMPASANTGIWLSPEMKPGKLPLTNRIWWWLPPVVWPDAEAGLRAAVTAAVDKGFKQFVLNSPWQMALFPPKKGLRIWAGPFCNIANALAMETLASMGFSGVIVSPELGKNDYTHLPARAPLPLGIVIYGNWPLCISRVKAESMAEQSLFKSPRGEHAWVARMDDNYWVFPDWAVDLTGHGQTLENLGYRVFVHMHEPLPAGVHLKKRPGKWNWDHGLK</sequence>
<dbReference type="EC" id="3.4.-.-" evidence="2"/>
<keyword evidence="3" id="KW-1185">Reference proteome</keyword>
<evidence type="ECO:0000313" key="3">
    <source>
        <dbReference type="Proteomes" id="UP000525298"/>
    </source>
</evidence>
<proteinExistence type="predicted"/>